<evidence type="ECO:0000256" key="1">
    <source>
        <dbReference type="SAM" id="Coils"/>
    </source>
</evidence>
<sequence length="218" mass="25447">MKNCIKKIRSWFLILLLALCINSIPVKVNAQEHEIAQLVLNLEKLNQLRKILQQLYDGYKIISDGYNKVKDITSGNYKIHELFLDGLYKVSPTVKKYHRIADIIRNQAVIIKESKAALSNFSSQGIFTNGQIDYIGKVYERLLEESLRNLDELAMIITSGQLRMSDDERLKGIDRIYFEMQKKLLFLRSFNKRQKMLAAEKLKDKIENQTLKELHDLK</sequence>
<reference evidence="3 4" key="1">
    <citation type="submission" date="2021-11" db="EMBL/GenBank/DDBJ databases">
        <title>Genomic of Niabella pedocola.</title>
        <authorList>
            <person name="Wu T."/>
        </authorList>
    </citation>
    <scope>NUCLEOTIDE SEQUENCE [LARGE SCALE GENOMIC DNA]</scope>
    <source>
        <strain evidence="3 4">JCM 31011</strain>
    </source>
</reference>
<dbReference type="RefSeq" id="WP_231006210.1">
    <property type="nucleotide sequence ID" value="NZ_JAJNEC010000005.1"/>
</dbReference>
<organism evidence="3 4">
    <name type="scientific">Niabella pedocola</name>
    <dbReference type="NCBI Taxonomy" id="1752077"/>
    <lineage>
        <taxon>Bacteria</taxon>
        <taxon>Pseudomonadati</taxon>
        <taxon>Bacteroidota</taxon>
        <taxon>Chitinophagia</taxon>
        <taxon>Chitinophagales</taxon>
        <taxon>Chitinophagaceae</taxon>
        <taxon>Niabella</taxon>
    </lineage>
</organism>
<dbReference type="EMBL" id="JAJNEC010000005">
    <property type="protein sequence ID" value="MCD2424408.1"/>
    <property type="molecule type" value="Genomic_DNA"/>
</dbReference>
<proteinExistence type="predicted"/>
<gene>
    <name evidence="3" type="ORF">LQ567_16630</name>
</gene>
<comment type="caution">
    <text evidence="3">The sequence shown here is derived from an EMBL/GenBank/DDBJ whole genome shotgun (WGS) entry which is preliminary data.</text>
</comment>
<evidence type="ECO:0000256" key="2">
    <source>
        <dbReference type="SAM" id="SignalP"/>
    </source>
</evidence>
<feature type="chain" id="PRO_5047213730" evidence="2">
    <location>
        <begin position="31"/>
        <end position="218"/>
    </location>
</feature>
<keyword evidence="1" id="KW-0175">Coiled coil</keyword>
<dbReference type="Proteomes" id="UP001199816">
    <property type="component" value="Unassembled WGS sequence"/>
</dbReference>
<accession>A0ABS8PTL4</accession>
<feature type="coiled-coil region" evidence="1">
    <location>
        <begin position="28"/>
        <end position="55"/>
    </location>
</feature>
<keyword evidence="2" id="KW-0732">Signal</keyword>
<evidence type="ECO:0000313" key="4">
    <source>
        <dbReference type="Proteomes" id="UP001199816"/>
    </source>
</evidence>
<feature type="signal peptide" evidence="2">
    <location>
        <begin position="1"/>
        <end position="30"/>
    </location>
</feature>
<name>A0ABS8PTL4_9BACT</name>
<evidence type="ECO:0000313" key="3">
    <source>
        <dbReference type="EMBL" id="MCD2424408.1"/>
    </source>
</evidence>
<keyword evidence="4" id="KW-1185">Reference proteome</keyword>
<protein>
    <submittedName>
        <fullName evidence="3">TerB family tellurite resistance protein</fullName>
    </submittedName>
</protein>